<dbReference type="PANTHER" id="PTHR36838:SF1">
    <property type="entry name" value="SLR1864 PROTEIN"/>
    <property type="match status" value="1"/>
</dbReference>
<evidence type="ECO:0000256" key="3">
    <source>
        <dbReference type="ARBA" id="ARBA00022448"/>
    </source>
</evidence>
<evidence type="ECO:0000313" key="9">
    <source>
        <dbReference type="EMBL" id="QRG07882.1"/>
    </source>
</evidence>
<comment type="subcellular location">
    <subcellularLocation>
        <location evidence="1">Cell membrane</location>
        <topology evidence="1">Multi-pass membrane protein</topology>
    </subcellularLocation>
</comment>
<keyword evidence="7 8" id="KW-0472">Membrane</keyword>
<evidence type="ECO:0000256" key="4">
    <source>
        <dbReference type="ARBA" id="ARBA00022475"/>
    </source>
</evidence>
<keyword evidence="6 8" id="KW-1133">Transmembrane helix</keyword>
<name>A0A974SJW5_9HYPH</name>
<keyword evidence="3" id="KW-0813">Transport</keyword>
<dbReference type="EMBL" id="CP063362">
    <property type="protein sequence ID" value="QRG07882.1"/>
    <property type="molecule type" value="Genomic_DNA"/>
</dbReference>
<protein>
    <submittedName>
        <fullName evidence="9">AEC family transporter</fullName>
    </submittedName>
</protein>
<keyword evidence="4" id="KW-1003">Cell membrane</keyword>
<feature type="transmembrane region" description="Helical" evidence="8">
    <location>
        <begin position="127"/>
        <end position="152"/>
    </location>
</feature>
<reference evidence="9 10" key="1">
    <citation type="submission" date="2020-10" db="EMBL/GenBank/DDBJ databases">
        <title>Degradation of 1,4-Dioxane by Xanthobacter sp. YN2, via a Novel Group-2 Soluble Di-Iron Monooxygenase.</title>
        <authorList>
            <person name="Ma F."/>
            <person name="Wang Y."/>
            <person name="Yang J."/>
            <person name="Guo H."/>
            <person name="Su D."/>
            <person name="Yu L."/>
        </authorList>
    </citation>
    <scope>NUCLEOTIDE SEQUENCE [LARGE SCALE GENOMIC DNA]</scope>
    <source>
        <strain evidence="9 10">YN2</strain>
    </source>
</reference>
<evidence type="ECO:0000313" key="10">
    <source>
        <dbReference type="Proteomes" id="UP000596427"/>
    </source>
</evidence>
<evidence type="ECO:0000256" key="8">
    <source>
        <dbReference type="SAM" id="Phobius"/>
    </source>
</evidence>
<accession>A0A974SJW5</accession>
<proteinExistence type="inferred from homology"/>
<dbReference type="GO" id="GO:0005886">
    <property type="term" value="C:plasma membrane"/>
    <property type="evidence" value="ECO:0007669"/>
    <property type="project" value="UniProtKB-SubCell"/>
</dbReference>
<keyword evidence="10" id="KW-1185">Reference proteome</keyword>
<dbReference type="Pfam" id="PF03547">
    <property type="entry name" value="Mem_trans"/>
    <property type="match status" value="1"/>
</dbReference>
<keyword evidence="5 8" id="KW-0812">Transmembrane</keyword>
<dbReference type="KEGG" id="xdi:EZH22_05780"/>
<feature type="transmembrane region" description="Helical" evidence="8">
    <location>
        <begin position="198"/>
        <end position="221"/>
    </location>
</feature>
<dbReference type="PANTHER" id="PTHR36838">
    <property type="entry name" value="AUXIN EFFLUX CARRIER FAMILY PROTEIN"/>
    <property type="match status" value="1"/>
</dbReference>
<organism evidence="9 10">
    <name type="scientific">Xanthobacter dioxanivorans</name>
    <dbReference type="NCBI Taxonomy" id="2528964"/>
    <lineage>
        <taxon>Bacteria</taxon>
        <taxon>Pseudomonadati</taxon>
        <taxon>Pseudomonadota</taxon>
        <taxon>Alphaproteobacteria</taxon>
        <taxon>Hyphomicrobiales</taxon>
        <taxon>Xanthobacteraceae</taxon>
        <taxon>Xanthobacter</taxon>
    </lineage>
</organism>
<evidence type="ECO:0000256" key="5">
    <source>
        <dbReference type="ARBA" id="ARBA00022692"/>
    </source>
</evidence>
<feature type="transmembrane region" description="Helical" evidence="8">
    <location>
        <begin position="233"/>
        <end position="255"/>
    </location>
</feature>
<feature type="transmembrane region" description="Helical" evidence="8">
    <location>
        <begin position="173"/>
        <end position="192"/>
    </location>
</feature>
<feature type="transmembrane region" description="Helical" evidence="8">
    <location>
        <begin position="65"/>
        <end position="85"/>
    </location>
</feature>
<dbReference type="Gene3D" id="1.20.1530.20">
    <property type="match status" value="1"/>
</dbReference>
<evidence type="ECO:0000256" key="2">
    <source>
        <dbReference type="ARBA" id="ARBA00010145"/>
    </source>
</evidence>
<dbReference type="InterPro" id="IPR004776">
    <property type="entry name" value="Mem_transp_PIN-like"/>
</dbReference>
<evidence type="ECO:0000256" key="1">
    <source>
        <dbReference type="ARBA" id="ARBA00004651"/>
    </source>
</evidence>
<evidence type="ECO:0000256" key="6">
    <source>
        <dbReference type="ARBA" id="ARBA00022989"/>
    </source>
</evidence>
<dbReference type="Proteomes" id="UP000596427">
    <property type="component" value="Chromosome"/>
</dbReference>
<feature type="transmembrane region" description="Helical" evidence="8">
    <location>
        <begin position="261"/>
        <end position="281"/>
    </location>
</feature>
<sequence>MTHAILMALAPLFFVMALGYAAGKARKIDNHHVGGLNSLTMEFALPASLFVAMASAPRSEIFAEVPLFLLLSTVMLAIYVGWYACARRFLAADPADAALQALTVAFPNLAGVGLPIAAAVLGPTGQIQVAVAIAAGSIMVSPITLVIVELYARRDTKSGGGGTPIASALRRAMTKPVVVAPMAGIALSLAGIELHSVVSASLSLIGQAAAGVALFLTGLVLSAQSFRPYWKVIAATLVADIMRPLLAGAAVIGLSVPLDTARVAILLAAIPSGFFGILFAVSYGQDSTTAGSIVIASTLFSAVTMAMIIALLFPA</sequence>
<gene>
    <name evidence="9" type="ORF">EZH22_05780</name>
</gene>
<feature type="transmembrane region" description="Helical" evidence="8">
    <location>
        <begin position="293"/>
        <end position="313"/>
    </location>
</feature>
<dbReference type="InterPro" id="IPR038770">
    <property type="entry name" value="Na+/solute_symporter_sf"/>
</dbReference>
<evidence type="ECO:0000256" key="7">
    <source>
        <dbReference type="ARBA" id="ARBA00023136"/>
    </source>
</evidence>
<feature type="transmembrane region" description="Helical" evidence="8">
    <location>
        <begin position="97"/>
        <end position="121"/>
    </location>
</feature>
<dbReference type="AlphaFoldDB" id="A0A974SJW5"/>
<comment type="similarity">
    <text evidence="2">Belongs to the auxin efflux carrier (TC 2.A.69) family.</text>
</comment>
<dbReference type="GO" id="GO:0055085">
    <property type="term" value="P:transmembrane transport"/>
    <property type="evidence" value="ECO:0007669"/>
    <property type="project" value="InterPro"/>
</dbReference>